<reference evidence="2" key="1">
    <citation type="journal article" date="2019" name="bioRxiv">
        <title>The Genome of the Zebra Mussel, Dreissena polymorpha: A Resource for Invasive Species Research.</title>
        <authorList>
            <person name="McCartney M.A."/>
            <person name="Auch B."/>
            <person name="Kono T."/>
            <person name="Mallez S."/>
            <person name="Zhang Y."/>
            <person name="Obille A."/>
            <person name="Becker A."/>
            <person name="Abrahante J.E."/>
            <person name="Garbe J."/>
            <person name="Badalamenti J.P."/>
            <person name="Herman A."/>
            <person name="Mangelson H."/>
            <person name="Liachko I."/>
            <person name="Sullivan S."/>
            <person name="Sone E.D."/>
            <person name="Koren S."/>
            <person name="Silverstein K.A.T."/>
            <person name="Beckman K.B."/>
            <person name="Gohl D.M."/>
        </authorList>
    </citation>
    <scope>NUCLEOTIDE SEQUENCE</scope>
    <source>
        <strain evidence="2">Duluth1</strain>
        <tissue evidence="2">Whole animal</tissue>
    </source>
</reference>
<gene>
    <name evidence="2" type="ORF">DPMN_194791</name>
</gene>
<evidence type="ECO:0000256" key="1">
    <source>
        <dbReference type="SAM" id="MobiDB-lite"/>
    </source>
</evidence>
<feature type="region of interest" description="Disordered" evidence="1">
    <location>
        <begin position="152"/>
        <end position="179"/>
    </location>
</feature>
<name>A0A9D4BEP7_DREPO</name>
<keyword evidence="3" id="KW-1185">Reference proteome</keyword>
<feature type="compositionally biased region" description="Acidic residues" evidence="1">
    <location>
        <begin position="156"/>
        <end position="165"/>
    </location>
</feature>
<dbReference type="AlphaFoldDB" id="A0A9D4BEP7"/>
<evidence type="ECO:0000313" key="2">
    <source>
        <dbReference type="EMBL" id="KAH3692341.1"/>
    </source>
</evidence>
<evidence type="ECO:0000313" key="3">
    <source>
        <dbReference type="Proteomes" id="UP000828390"/>
    </source>
</evidence>
<dbReference type="EMBL" id="JAIWYP010000023">
    <property type="protein sequence ID" value="KAH3692341.1"/>
    <property type="molecule type" value="Genomic_DNA"/>
</dbReference>
<accession>A0A9D4BEP7</accession>
<protein>
    <submittedName>
        <fullName evidence="2">Uncharacterized protein</fullName>
    </submittedName>
</protein>
<dbReference type="Proteomes" id="UP000828390">
    <property type="component" value="Unassembled WGS sequence"/>
</dbReference>
<reference evidence="2" key="2">
    <citation type="submission" date="2020-11" db="EMBL/GenBank/DDBJ databases">
        <authorList>
            <person name="McCartney M.A."/>
            <person name="Auch B."/>
            <person name="Kono T."/>
            <person name="Mallez S."/>
            <person name="Becker A."/>
            <person name="Gohl D.M."/>
            <person name="Silverstein K.A.T."/>
            <person name="Koren S."/>
            <person name="Bechman K.B."/>
            <person name="Herman A."/>
            <person name="Abrahante J.E."/>
            <person name="Garbe J."/>
        </authorList>
    </citation>
    <scope>NUCLEOTIDE SEQUENCE</scope>
    <source>
        <strain evidence="2">Duluth1</strain>
        <tissue evidence="2">Whole animal</tissue>
    </source>
</reference>
<organism evidence="2 3">
    <name type="scientific">Dreissena polymorpha</name>
    <name type="common">Zebra mussel</name>
    <name type="synonym">Mytilus polymorpha</name>
    <dbReference type="NCBI Taxonomy" id="45954"/>
    <lineage>
        <taxon>Eukaryota</taxon>
        <taxon>Metazoa</taxon>
        <taxon>Spiralia</taxon>
        <taxon>Lophotrochozoa</taxon>
        <taxon>Mollusca</taxon>
        <taxon>Bivalvia</taxon>
        <taxon>Autobranchia</taxon>
        <taxon>Heteroconchia</taxon>
        <taxon>Euheterodonta</taxon>
        <taxon>Imparidentia</taxon>
        <taxon>Neoheterodontei</taxon>
        <taxon>Myida</taxon>
        <taxon>Dreissenoidea</taxon>
        <taxon>Dreissenidae</taxon>
        <taxon>Dreissena</taxon>
    </lineage>
</organism>
<proteinExistence type="predicted"/>
<comment type="caution">
    <text evidence="2">The sequence shown here is derived from an EMBL/GenBank/DDBJ whole genome shotgun (WGS) entry which is preliminary data.</text>
</comment>
<sequence>MSHHQVFDRDRLQHWLSAMLSDVPEEQGQYDPDSIHRRQLRRAASHFPDPEERNRIISRTVRQLHEIVSRNAHQTGDDIRRILTYEFVRAQLYNHGHNGNHSSVSNRATLNAYRPGRWHRYIDESGRHLNVDKMMRSGGSGEDMARQYDTGWSSADDVDADDADESSMSTNENDAHVTDNGVFNGSDNNEPHEDPYSICDRCVHASHDEANCVDGGVSSVSSFVSIVSQNFKRPRRVIKSVKAFVGRFVRCQCIRPTAFDE</sequence>